<keyword evidence="6" id="KW-0325">Glycoprotein</keyword>
<dbReference type="AlphaFoldDB" id="A0A5F9CXX9"/>
<dbReference type="GO" id="GO:0016020">
    <property type="term" value="C:membrane"/>
    <property type="evidence" value="ECO:0007669"/>
    <property type="project" value="UniProtKB-SubCell"/>
</dbReference>
<accession>A0A5F9CXX9</accession>
<reference evidence="10" key="3">
    <citation type="submission" date="2025-09" db="UniProtKB">
        <authorList>
            <consortium name="Ensembl"/>
        </authorList>
    </citation>
    <scope>IDENTIFICATION</scope>
    <source>
        <strain evidence="10">Thorbecke</strain>
    </source>
</reference>
<evidence type="ECO:0000313" key="10">
    <source>
        <dbReference type="Ensembl" id="ENSOCUP00000038461.1"/>
    </source>
</evidence>
<organism evidence="10 11">
    <name type="scientific">Oryctolagus cuniculus</name>
    <name type="common">Rabbit</name>
    <dbReference type="NCBI Taxonomy" id="9986"/>
    <lineage>
        <taxon>Eukaryota</taxon>
        <taxon>Metazoa</taxon>
        <taxon>Chordata</taxon>
        <taxon>Craniata</taxon>
        <taxon>Vertebrata</taxon>
        <taxon>Euteleostomi</taxon>
        <taxon>Mammalia</taxon>
        <taxon>Eutheria</taxon>
        <taxon>Euarchontoglires</taxon>
        <taxon>Glires</taxon>
        <taxon>Lagomorpha</taxon>
        <taxon>Leporidae</taxon>
        <taxon>Oryctolagus</taxon>
    </lineage>
</organism>
<dbReference type="Ensembl" id="ENSOCUT00000038773.1">
    <property type="protein sequence ID" value="ENSOCUP00000038461.1"/>
    <property type="gene ID" value="ENSOCUG00000027970.2"/>
</dbReference>
<dbReference type="PANTHER" id="PTHR15191:SF14">
    <property type="entry name" value="PITUITARY TUMOR-TRANSFORMING GENE 1 PROTEIN-INTERACTING PROTEIN"/>
    <property type="match status" value="1"/>
</dbReference>
<reference evidence="10 11" key="1">
    <citation type="journal article" date="2011" name="Nature">
        <title>A high-resolution map of human evolutionary constraint using 29 mammals.</title>
        <authorList>
            <person name="Lindblad-Toh K."/>
            <person name="Garber M."/>
            <person name="Zuk O."/>
            <person name="Lin M.F."/>
            <person name="Parker B.J."/>
            <person name="Washietl S."/>
            <person name="Kheradpour P."/>
            <person name="Ernst J."/>
            <person name="Jordan G."/>
            <person name="Mauceli E."/>
            <person name="Ward L.D."/>
            <person name="Lowe C.B."/>
            <person name="Holloway A.K."/>
            <person name="Clamp M."/>
            <person name="Gnerre S."/>
            <person name="Alfoldi J."/>
            <person name="Beal K."/>
            <person name="Chang J."/>
            <person name="Clawson H."/>
            <person name="Cuff J."/>
            <person name="Di Palma F."/>
            <person name="Fitzgerald S."/>
            <person name="Flicek P."/>
            <person name="Guttman M."/>
            <person name="Hubisz M.J."/>
            <person name="Jaffe D.B."/>
            <person name="Jungreis I."/>
            <person name="Kent W.J."/>
            <person name="Kostka D."/>
            <person name="Lara M."/>
            <person name="Martins A.L."/>
            <person name="Massingham T."/>
            <person name="Moltke I."/>
            <person name="Raney B.J."/>
            <person name="Rasmussen M.D."/>
            <person name="Robinson J."/>
            <person name="Stark A."/>
            <person name="Vilella A.J."/>
            <person name="Wen J."/>
            <person name="Xie X."/>
            <person name="Zody M.C."/>
            <person name="Baldwin J."/>
            <person name="Bloom T."/>
            <person name="Chin C.W."/>
            <person name="Heiman D."/>
            <person name="Nicol R."/>
            <person name="Nusbaum C."/>
            <person name="Young S."/>
            <person name="Wilkinson J."/>
            <person name="Worley K.C."/>
            <person name="Kovar C.L."/>
            <person name="Muzny D.M."/>
            <person name="Gibbs R.A."/>
            <person name="Cree A."/>
            <person name="Dihn H.H."/>
            <person name="Fowler G."/>
            <person name="Jhangiani S."/>
            <person name="Joshi V."/>
            <person name="Lee S."/>
            <person name="Lewis L.R."/>
            <person name="Nazareth L.V."/>
            <person name="Okwuonu G."/>
            <person name="Santibanez J."/>
            <person name="Warren W.C."/>
            <person name="Mardis E.R."/>
            <person name="Weinstock G.M."/>
            <person name="Wilson R.K."/>
            <person name="Delehaunty K."/>
            <person name="Dooling D."/>
            <person name="Fronik C."/>
            <person name="Fulton L."/>
            <person name="Fulton B."/>
            <person name="Graves T."/>
            <person name="Minx P."/>
            <person name="Sodergren E."/>
            <person name="Birney E."/>
            <person name="Margulies E.H."/>
            <person name="Herrero J."/>
            <person name="Green E.D."/>
            <person name="Haussler D."/>
            <person name="Siepel A."/>
            <person name="Goldman N."/>
            <person name="Pollard K.S."/>
            <person name="Pedersen J.S."/>
            <person name="Lander E.S."/>
            <person name="Kellis M."/>
        </authorList>
    </citation>
    <scope>NUCLEOTIDE SEQUENCE [LARGE SCALE GENOMIC DNA]</scope>
    <source>
        <strain evidence="11">Thorbecke</strain>
    </source>
</reference>
<name>A0A5F9CXX9_RABIT</name>
<evidence type="ECO:0000313" key="11">
    <source>
        <dbReference type="Proteomes" id="UP000001811"/>
    </source>
</evidence>
<sequence>MALLTSPFSPSPPSPSPSQSRGVASPSGHSLREKRRTAPLSHGVDACLPCEGKQCSLTRACSQNTNKTCEECLKNVSCLWCNTNKACLDYPVTKVLPPASLCKLSSARWGVCWVNFEALIITMSVMGGTVLLGIAVCCCCCCCRRKRSRKPDKSDERAMREREERRVRQEERRAEMKSRHDEIRKKYGKSCVFCLVRSCRHTLWSWKCQAKVELGLGYSPFSVGFSIRAGRCLLRRAASWLCSSRFCPYWVLSLSWKRRPWKTSSQPDPSRGVFSPACACFVCVSELAE</sequence>
<evidence type="ECO:0000256" key="2">
    <source>
        <dbReference type="ARBA" id="ARBA00022692"/>
    </source>
</evidence>
<evidence type="ECO:0000256" key="8">
    <source>
        <dbReference type="SAM" id="Phobius"/>
    </source>
</evidence>
<dbReference type="InterPro" id="IPR016201">
    <property type="entry name" value="PSI"/>
</dbReference>
<keyword evidence="5 8" id="KW-0472">Membrane</keyword>
<reference evidence="10" key="2">
    <citation type="submission" date="2025-08" db="UniProtKB">
        <authorList>
            <consortium name="Ensembl"/>
        </authorList>
    </citation>
    <scope>IDENTIFICATION</scope>
    <source>
        <strain evidence="10">Thorbecke</strain>
    </source>
</reference>
<dbReference type="GeneTree" id="ENSGT00390000004977"/>
<dbReference type="InterPro" id="IPR052304">
    <property type="entry name" value="PTTG1IP"/>
</dbReference>
<keyword evidence="2 8" id="KW-0812">Transmembrane</keyword>
<dbReference type="PANTHER" id="PTHR15191">
    <property type="entry name" value="PROTEIN CBG20567"/>
    <property type="match status" value="1"/>
</dbReference>
<keyword evidence="3" id="KW-0732">Signal</keyword>
<protein>
    <recommendedName>
        <fullName evidence="9">PSI domain-containing protein</fullName>
    </recommendedName>
</protein>
<dbReference type="GO" id="GO:0005737">
    <property type="term" value="C:cytoplasm"/>
    <property type="evidence" value="ECO:0007669"/>
    <property type="project" value="TreeGrafter"/>
</dbReference>
<feature type="region of interest" description="Disordered" evidence="7">
    <location>
        <begin position="1"/>
        <end position="37"/>
    </location>
</feature>
<proteinExistence type="predicted"/>
<dbReference type="Bgee" id="ENSOCUG00000027970">
    <property type="expression patterns" value="Expressed in ovary and 15 other cell types or tissues"/>
</dbReference>
<feature type="domain" description="PSI" evidence="9">
    <location>
        <begin position="60"/>
        <end position="113"/>
    </location>
</feature>
<evidence type="ECO:0000256" key="3">
    <source>
        <dbReference type="ARBA" id="ARBA00022729"/>
    </source>
</evidence>
<evidence type="ECO:0000259" key="9">
    <source>
        <dbReference type="SMART" id="SM00423"/>
    </source>
</evidence>
<keyword evidence="11" id="KW-1185">Reference proteome</keyword>
<dbReference type="Proteomes" id="UP000001811">
    <property type="component" value="Unplaced"/>
</dbReference>
<feature type="transmembrane region" description="Helical" evidence="8">
    <location>
        <begin position="118"/>
        <end position="143"/>
    </location>
</feature>
<evidence type="ECO:0000256" key="6">
    <source>
        <dbReference type="ARBA" id="ARBA00023180"/>
    </source>
</evidence>
<dbReference type="GO" id="GO:0005634">
    <property type="term" value="C:nucleus"/>
    <property type="evidence" value="ECO:0007669"/>
    <property type="project" value="TreeGrafter"/>
</dbReference>
<comment type="subcellular location">
    <subcellularLocation>
        <location evidence="1">Membrane</location>
        <topology evidence="1">Single-pass type I membrane protein</topology>
    </subcellularLocation>
</comment>
<evidence type="ECO:0000256" key="5">
    <source>
        <dbReference type="ARBA" id="ARBA00023136"/>
    </source>
</evidence>
<dbReference type="SMART" id="SM00423">
    <property type="entry name" value="PSI"/>
    <property type="match status" value="1"/>
</dbReference>
<feature type="region of interest" description="Disordered" evidence="7">
    <location>
        <begin position="154"/>
        <end position="173"/>
    </location>
</feature>
<evidence type="ECO:0000256" key="4">
    <source>
        <dbReference type="ARBA" id="ARBA00022989"/>
    </source>
</evidence>
<keyword evidence="4 8" id="KW-1133">Transmembrane helix</keyword>
<evidence type="ECO:0000256" key="1">
    <source>
        <dbReference type="ARBA" id="ARBA00004479"/>
    </source>
</evidence>
<evidence type="ECO:0000256" key="7">
    <source>
        <dbReference type="SAM" id="MobiDB-lite"/>
    </source>
</evidence>
<dbReference type="GO" id="GO:0006606">
    <property type="term" value="P:protein import into nucleus"/>
    <property type="evidence" value="ECO:0007669"/>
    <property type="project" value="TreeGrafter"/>
</dbReference>